<gene>
    <name evidence="1" type="ORF">DFR24_3685</name>
</gene>
<dbReference type="Proteomes" id="UP000295341">
    <property type="component" value="Unassembled WGS sequence"/>
</dbReference>
<protein>
    <submittedName>
        <fullName evidence="1">Uncharacterized protein</fullName>
    </submittedName>
</protein>
<accession>A0A4V3F4U7</accession>
<evidence type="ECO:0000313" key="2">
    <source>
        <dbReference type="Proteomes" id="UP000295341"/>
    </source>
</evidence>
<evidence type="ECO:0000313" key="1">
    <source>
        <dbReference type="EMBL" id="TDU26656.1"/>
    </source>
</evidence>
<reference evidence="1 2" key="1">
    <citation type="submission" date="2019-03" db="EMBL/GenBank/DDBJ databases">
        <title>Genomic Encyclopedia of Type Strains, Phase IV (KMG-IV): sequencing the most valuable type-strain genomes for metagenomic binning, comparative biology and taxonomic classification.</title>
        <authorList>
            <person name="Goeker M."/>
        </authorList>
    </citation>
    <scope>NUCLEOTIDE SEQUENCE [LARGE SCALE GENOMIC DNA]</scope>
    <source>
        <strain evidence="1 2">DSM 26377</strain>
    </source>
</reference>
<proteinExistence type="predicted"/>
<sequence length="39" mass="4381">MLERDAHALLDAASRVKVIEAYGMTSERDADATTQRTTW</sequence>
<organism evidence="1 2">
    <name type="scientific">Panacagrimonas perspica</name>
    <dbReference type="NCBI Taxonomy" id="381431"/>
    <lineage>
        <taxon>Bacteria</taxon>
        <taxon>Pseudomonadati</taxon>
        <taxon>Pseudomonadota</taxon>
        <taxon>Gammaproteobacteria</taxon>
        <taxon>Nevskiales</taxon>
        <taxon>Nevskiaceae</taxon>
        <taxon>Panacagrimonas</taxon>
    </lineage>
</organism>
<dbReference type="AlphaFoldDB" id="A0A4V3F4U7"/>
<name>A0A4V3F4U7_9GAMM</name>
<keyword evidence="2" id="KW-1185">Reference proteome</keyword>
<dbReference type="EMBL" id="SOBT01000010">
    <property type="protein sequence ID" value="TDU26656.1"/>
    <property type="molecule type" value="Genomic_DNA"/>
</dbReference>
<comment type="caution">
    <text evidence="1">The sequence shown here is derived from an EMBL/GenBank/DDBJ whole genome shotgun (WGS) entry which is preliminary data.</text>
</comment>